<dbReference type="GO" id="GO:0006357">
    <property type="term" value="P:regulation of transcription by RNA polymerase II"/>
    <property type="evidence" value="ECO:0000318"/>
    <property type="project" value="GO_Central"/>
</dbReference>
<dbReference type="EMBL" id="KI632161">
    <property type="protein sequence ID" value="EYU23627.1"/>
    <property type="molecule type" value="Genomic_DNA"/>
</dbReference>
<feature type="compositionally biased region" description="Polar residues" evidence="1">
    <location>
        <begin position="80"/>
        <end position="92"/>
    </location>
</feature>
<dbReference type="STRING" id="4155.A0A022Q4L9"/>
<keyword evidence="4" id="KW-1185">Reference proteome</keyword>
<protein>
    <recommendedName>
        <fullName evidence="2">K-box domain-containing protein</fullName>
    </recommendedName>
</protein>
<feature type="non-terminal residue" evidence="3">
    <location>
        <position position="92"/>
    </location>
</feature>
<dbReference type="GO" id="GO:0000978">
    <property type="term" value="F:RNA polymerase II cis-regulatory region sequence-specific DNA binding"/>
    <property type="evidence" value="ECO:0000318"/>
    <property type="project" value="GO_Central"/>
</dbReference>
<feature type="region of interest" description="Disordered" evidence="1">
    <location>
        <begin position="49"/>
        <end position="92"/>
    </location>
</feature>
<dbReference type="PROSITE" id="PS51297">
    <property type="entry name" value="K_BOX"/>
    <property type="match status" value="1"/>
</dbReference>
<reference evidence="3 4" key="1">
    <citation type="journal article" date="2013" name="Proc. Natl. Acad. Sci. U.S.A.">
        <title>Fine-scale variation in meiotic recombination in Mimulus inferred from population shotgun sequencing.</title>
        <authorList>
            <person name="Hellsten U."/>
            <person name="Wright K.M."/>
            <person name="Jenkins J."/>
            <person name="Shu S."/>
            <person name="Yuan Y."/>
            <person name="Wessler S.R."/>
            <person name="Schmutz J."/>
            <person name="Willis J.H."/>
            <person name="Rokhsar D.S."/>
        </authorList>
    </citation>
    <scope>NUCLEOTIDE SEQUENCE [LARGE SCALE GENOMIC DNA]</scope>
    <source>
        <strain evidence="4">cv. DUN x IM62</strain>
    </source>
</reference>
<dbReference type="GO" id="GO:0000981">
    <property type="term" value="F:DNA-binding transcription factor activity, RNA polymerase II-specific"/>
    <property type="evidence" value="ECO:0000318"/>
    <property type="project" value="GO_Central"/>
</dbReference>
<evidence type="ECO:0000259" key="2">
    <source>
        <dbReference type="PROSITE" id="PS51297"/>
    </source>
</evidence>
<name>A0A022Q4L9_ERYGU</name>
<dbReference type="Proteomes" id="UP000030748">
    <property type="component" value="Unassembled WGS sequence"/>
</dbReference>
<dbReference type="InterPro" id="IPR002487">
    <property type="entry name" value="TF_Kbox"/>
</dbReference>
<evidence type="ECO:0000313" key="3">
    <source>
        <dbReference type="EMBL" id="EYU23627.1"/>
    </source>
</evidence>
<organism evidence="3 4">
    <name type="scientific">Erythranthe guttata</name>
    <name type="common">Yellow monkey flower</name>
    <name type="synonym">Mimulus guttatus</name>
    <dbReference type="NCBI Taxonomy" id="4155"/>
    <lineage>
        <taxon>Eukaryota</taxon>
        <taxon>Viridiplantae</taxon>
        <taxon>Streptophyta</taxon>
        <taxon>Embryophyta</taxon>
        <taxon>Tracheophyta</taxon>
        <taxon>Spermatophyta</taxon>
        <taxon>Magnoliopsida</taxon>
        <taxon>eudicotyledons</taxon>
        <taxon>Gunneridae</taxon>
        <taxon>Pentapetalae</taxon>
        <taxon>asterids</taxon>
        <taxon>lamiids</taxon>
        <taxon>Lamiales</taxon>
        <taxon>Phrymaceae</taxon>
        <taxon>Erythranthe</taxon>
    </lineage>
</organism>
<accession>A0A022Q4L9</accession>
<gene>
    <name evidence="3" type="ORF">MIMGU_mgv1a020411mg</name>
</gene>
<dbReference type="Pfam" id="PF01486">
    <property type="entry name" value="K-box"/>
    <property type="match status" value="1"/>
</dbReference>
<evidence type="ECO:0000256" key="1">
    <source>
        <dbReference type="SAM" id="MobiDB-lite"/>
    </source>
</evidence>
<sequence>MVRMGCLSATNDWTEELCCCGRKASWSLEHAKLKARMEVLQRNQKHYMGDELDNLSTRERQNLEHPPEGSLKHTRARENQLMNESITELQKK</sequence>
<proteinExistence type="predicted"/>
<feature type="domain" description="K-box" evidence="2">
    <location>
        <begin position="23"/>
        <end position="92"/>
    </location>
</feature>
<feature type="compositionally biased region" description="Basic and acidic residues" evidence="1">
    <location>
        <begin position="56"/>
        <end position="71"/>
    </location>
</feature>
<dbReference type="GO" id="GO:0005634">
    <property type="term" value="C:nucleus"/>
    <property type="evidence" value="ECO:0007669"/>
    <property type="project" value="InterPro"/>
</dbReference>
<evidence type="ECO:0000313" key="4">
    <source>
        <dbReference type="Proteomes" id="UP000030748"/>
    </source>
</evidence>
<dbReference type="AlphaFoldDB" id="A0A022Q4L9"/>